<dbReference type="Proteomes" id="UP000313231">
    <property type="component" value="Unassembled WGS sequence"/>
</dbReference>
<dbReference type="Gene3D" id="1.10.10.60">
    <property type="entry name" value="Homeodomain-like"/>
    <property type="match status" value="1"/>
</dbReference>
<proteinExistence type="predicted"/>
<dbReference type="InterPro" id="IPR001647">
    <property type="entry name" value="HTH_TetR"/>
</dbReference>
<dbReference type="PANTHER" id="PTHR30055">
    <property type="entry name" value="HTH-TYPE TRANSCRIPTIONAL REGULATOR RUTR"/>
    <property type="match status" value="1"/>
</dbReference>
<evidence type="ECO:0000256" key="2">
    <source>
        <dbReference type="ARBA" id="ARBA00023125"/>
    </source>
</evidence>
<dbReference type="Pfam" id="PF00440">
    <property type="entry name" value="TetR_N"/>
    <property type="match status" value="1"/>
</dbReference>
<dbReference type="SUPFAM" id="SSF48498">
    <property type="entry name" value="Tetracyclin repressor-like, C-terminal domain"/>
    <property type="match status" value="1"/>
</dbReference>
<organism evidence="6 7">
    <name type="scientific">Nocardioides albidus</name>
    <dbReference type="NCBI Taxonomy" id="1517589"/>
    <lineage>
        <taxon>Bacteria</taxon>
        <taxon>Bacillati</taxon>
        <taxon>Actinomycetota</taxon>
        <taxon>Actinomycetes</taxon>
        <taxon>Propionibacteriales</taxon>
        <taxon>Nocardioidaceae</taxon>
        <taxon>Nocardioides</taxon>
    </lineage>
</organism>
<evidence type="ECO:0000313" key="7">
    <source>
        <dbReference type="Proteomes" id="UP000313231"/>
    </source>
</evidence>
<dbReference type="EMBL" id="VDMP01000008">
    <property type="protein sequence ID" value="TNM50809.1"/>
    <property type="molecule type" value="Genomic_DNA"/>
</dbReference>
<gene>
    <name evidence="6" type="ORF">FHP29_00405</name>
</gene>
<evidence type="ECO:0000256" key="3">
    <source>
        <dbReference type="ARBA" id="ARBA00023163"/>
    </source>
</evidence>
<dbReference type="AlphaFoldDB" id="A0A5C4WTU2"/>
<dbReference type="PANTHER" id="PTHR30055:SF234">
    <property type="entry name" value="HTH-TYPE TRANSCRIPTIONAL REGULATOR BETI"/>
    <property type="match status" value="1"/>
</dbReference>
<evidence type="ECO:0000256" key="1">
    <source>
        <dbReference type="ARBA" id="ARBA00023015"/>
    </source>
</evidence>
<feature type="domain" description="HTH tetR-type" evidence="5">
    <location>
        <begin position="12"/>
        <end position="72"/>
    </location>
</feature>
<dbReference type="InterPro" id="IPR050109">
    <property type="entry name" value="HTH-type_TetR-like_transc_reg"/>
</dbReference>
<evidence type="ECO:0000256" key="4">
    <source>
        <dbReference type="PROSITE-ProRule" id="PRU00335"/>
    </source>
</evidence>
<dbReference type="PROSITE" id="PS50977">
    <property type="entry name" value="HTH_TETR_2"/>
    <property type="match status" value="1"/>
</dbReference>
<dbReference type="InterPro" id="IPR036271">
    <property type="entry name" value="Tet_transcr_reg_TetR-rel_C_sf"/>
</dbReference>
<dbReference type="GO" id="GO:0003700">
    <property type="term" value="F:DNA-binding transcription factor activity"/>
    <property type="evidence" value="ECO:0007669"/>
    <property type="project" value="TreeGrafter"/>
</dbReference>
<sequence length="197" mass="21080">MQQQRVLPARTRQRRDLLLDELVELFLAEGFAGFGIGELAQRLSCSRSTLYLVAPSKEQVITATVRHFFKRAAERIEERVAAASDPADRLATYLTAVADELSPASPRFYADLAGFPPGAEVYRANTARAAQRVQDLVTEGVAAGTLRKVDATFVGAAVAEVMDAIGDGRIGAATGLDDAQAYEALVDLVATGLRARG</sequence>
<dbReference type="RefSeq" id="WP_139620900.1">
    <property type="nucleotide sequence ID" value="NZ_VDMP01000008.1"/>
</dbReference>
<keyword evidence="3" id="KW-0804">Transcription</keyword>
<keyword evidence="7" id="KW-1185">Reference proteome</keyword>
<evidence type="ECO:0000313" key="6">
    <source>
        <dbReference type="EMBL" id="TNM50809.1"/>
    </source>
</evidence>
<protein>
    <submittedName>
        <fullName evidence="6">TetR/AcrR family transcriptional regulator</fullName>
    </submittedName>
</protein>
<keyword evidence="2 4" id="KW-0238">DNA-binding</keyword>
<evidence type="ECO:0000259" key="5">
    <source>
        <dbReference type="PROSITE" id="PS50977"/>
    </source>
</evidence>
<dbReference type="GO" id="GO:0000976">
    <property type="term" value="F:transcription cis-regulatory region binding"/>
    <property type="evidence" value="ECO:0007669"/>
    <property type="project" value="TreeGrafter"/>
</dbReference>
<dbReference type="Gene3D" id="1.10.357.10">
    <property type="entry name" value="Tetracycline Repressor, domain 2"/>
    <property type="match status" value="1"/>
</dbReference>
<accession>A0A5C4WTU2</accession>
<feature type="DNA-binding region" description="H-T-H motif" evidence="4">
    <location>
        <begin position="35"/>
        <end position="54"/>
    </location>
</feature>
<dbReference type="OrthoDB" id="5181477at2"/>
<name>A0A5C4WTU2_9ACTN</name>
<dbReference type="SUPFAM" id="SSF46689">
    <property type="entry name" value="Homeodomain-like"/>
    <property type="match status" value="1"/>
</dbReference>
<dbReference type="InterPro" id="IPR009057">
    <property type="entry name" value="Homeodomain-like_sf"/>
</dbReference>
<keyword evidence="1" id="KW-0805">Transcription regulation</keyword>
<reference evidence="6 7" key="1">
    <citation type="journal article" date="2016" name="Int. J. Syst. Evol. Microbiol.">
        <title>Nocardioides albidus sp. nov., an actinobacterium isolated from garden soil.</title>
        <authorList>
            <person name="Singh H."/>
            <person name="Du J."/>
            <person name="Trinh H."/>
            <person name="Won K."/>
            <person name="Yang J.E."/>
            <person name="Yin C."/>
            <person name="Kook M."/>
            <person name="Yi T.H."/>
        </authorList>
    </citation>
    <scope>NUCLEOTIDE SEQUENCE [LARGE SCALE GENOMIC DNA]</scope>
    <source>
        <strain evidence="6 7">CCTCC AB 2015297</strain>
    </source>
</reference>
<comment type="caution">
    <text evidence="6">The sequence shown here is derived from an EMBL/GenBank/DDBJ whole genome shotgun (WGS) entry which is preliminary data.</text>
</comment>